<evidence type="ECO:0000313" key="3">
    <source>
        <dbReference type="Proteomes" id="UP000316181"/>
    </source>
</evidence>
<dbReference type="AlphaFoldDB" id="A0A542SNP3"/>
<keyword evidence="1" id="KW-1133">Transmembrane helix</keyword>
<keyword evidence="1" id="KW-0812">Transmembrane</keyword>
<organism evidence="2 3">
    <name type="scientific">Rarobacter incanus</name>
    <dbReference type="NCBI Taxonomy" id="153494"/>
    <lineage>
        <taxon>Bacteria</taxon>
        <taxon>Bacillati</taxon>
        <taxon>Actinomycetota</taxon>
        <taxon>Actinomycetes</taxon>
        <taxon>Micrococcales</taxon>
        <taxon>Rarobacteraceae</taxon>
        <taxon>Rarobacter</taxon>
    </lineage>
</organism>
<feature type="transmembrane region" description="Helical" evidence="1">
    <location>
        <begin position="75"/>
        <end position="94"/>
    </location>
</feature>
<proteinExistence type="predicted"/>
<keyword evidence="1" id="KW-0472">Membrane</keyword>
<reference evidence="2 3" key="1">
    <citation type="submission" date="2019-06" db="EMBL/GenBank/DDBJ databases">
        <title>Sequencing the genomes of 1000 actinobacteria strains.</title>
        <authorList>
            <person name="Klenk H.-P."/>
        </authorList>
    </citation>
    <scope>NUCLEOTIDE SEQUENCE [LARGE SCALE GENOMIC DNA]</scope>
    <source>
        <strain evidence="2 3">DSM 10596</strain>
    </source>
</reference>
<evidence type="ECO:0000256" key="1">
    <source>
        <dbReference type="SAM" id="Phobius"/>
    </source>
</evidence>
<dbReference type="Proteomes" id="UP000316181">
    <property type="component" value="Unassembled WGS sequence"/>
</dbReference>
<accession>A0A542SNP3</accession>
<dbReference type="Pfam" id="PF10823">
    <property type="entry name" value="DUF2568"/>
    <property type="match status" value="1"/>
</dbReference>
<gene>
    <name evidence="2" type="ORF">FB389_0518</name>
</gene>
<dbReference type="InterPro" id="IPR021214">
    <property type="entry name" value="DUF2568"/>
</dbReference>
<comment type="caution">
    <text evidence="2">The sequence shown here is derived from an EMBL/GenBank/DDBJ whole genome shotgun (WGS) entry which is preliminary data.</text>
</comment>
<sequence>MSDTDPFVGAGRPLALALIVRFLLELALLAGVAAVTWQHVSGGWRLPAAMLAVVAVATVWGLFLSPKAPIALPPVVALLIEAILFLGVGTALFLTGSGTLAVIGFAAWLADRIALAVLQR</sequence>
<keyword evidence="3" id="KW-1185">Reference proteome</keyword>
<evidence type="ECO:0000313" key="2">
    <source>
        <dbReference type="EMBL" id="TQK75877.1"/>
    </source>
</evidence>
<name>A0A542SNP3_9MICO</name>
<feature type="transmembrane region" description="Helical" evidence="1">
    <location>
        <begin position="43"/>
        <end position="63"/>
    </location>
</feature>
<dbReference type="EMBL" id="VFNV01000001">
    <property type="protein sequence ID" value="TQK75877.1"/>
    <property type="molecule type" value="Genomic_DNA"/>
</dbReference>
<dbReference type="RefSeq" id="WP_170207839.1">
    <property type="nucleotide sequence ID" value="NZ_BAAATB010000008.1"/>
</dbReference>
<protein>
    <submittedName>
        <fullName evidence="2">Uncharacterized protein DUF2568</fullName>
    </submittedName>
</protein>
<feature type="transmembrane region" description="Helical" evidence="1">
    <location>
        <begin position="14"/>
        <end position="37"/>
    </location>
</feature>